<feature type="domain" description="N-acetyltransferase" evidence="3">
    <location>
        <begin position="107"/>
        <end position="255"/>
    </location>
</feature>
<keyword evidence="2 4" id="KW-0012">Acyltransferase</keyword>
<evidence type="ECO:0000313" key="5">
    <source>
        <dbReference type="Proteomes" id="UP000774570"/>
    </source>
</evidence>
<comment type="caution">
    <text evidence="4">The sequence shown here is derived from an EMBL/GenBank/DDBJ whole genome shotgun (WGS) entry which is preliminary data.</text>
</comment>
<proteinExistence type="predicted"/>
<evidence type="ECO:0000259" key="3">
    <source>
        <dbReference type="PROSITE" id="PS51186"/>
    </source>
</evidence>
<name>A0ABS7FZ37_9ACTN</name>
<dbReference type="CDD" id="cd04301">
    <property type="entry name" value="NAT_SF"/>
    <property type="match status" value="1"/>
</dbReference>
<evidence type="ECO:0000313" key="4">
    <source>
        <dbReference type="EMBL" id="MBW8484914.1"/>
    </source>
</evidence>
<dbReference type="EC" id="2.3.1.-" evidence="4"/>
<evidence type="ECO:0000256" key="1">
    <source>
        <dbReference type="ARBA" id="ARBA00022679"/>
    </source>
</evidence>
<dbReference type="InterPro" id="IPR056935">
    <property type="entry name" value="Rv0428c-like_C"/>
</dbReference>
<dbReference type="PROSITE" id="PS51186">
    <property type="entry name" value="GNAT"/>
    <property type="match status" value="1"/>
</dbReference>
<keyword evidence="5" id="KW-1185">Reference proteome</keyword>
<organism evidence="4 5">
    <name type="scientific">Actinomadura parmotrematis</name>
    <dbReference type="NCBI Taxonomy" id="2864039"/>
    <lineage>
        <taxon>Bacteria</taxon>
        <taxon>Bacillati</taxon>
        <taxon>Actinomycetota</taxon>
        <taxon>Actinomycetes</taxon>
        <taxon>Streptosporangiales</taxon>
        <taxon>Thermomonosporaceae</taxon>
        <taxon>Actinomadura</taxon>
    </lineage>
</organism>
<dbReference type="InterPro" id="IPR050680">
    <property type="entry name" value="YpeA/RimI_acetyltransf"/>
</dbReference>
<keyword evidence="1 4" id="KW-0808">Transferase</keyword>
<gene>
    <name evidence="4" type="ORF">K1Y72_21200</name>
</gene>
<dbReference type="PANTHER" id="PTHR43420">
    <property type="entry name" value="ACETYLTRANSFERASE"/>
    <property type="match status" value="1"/>
</dbReference>
<dbReference type="SUPFAM" id="SSF55729">
    <property type="entry name" value="Acyl-CoA N-acyltransferases (Nat)"/>
    <property type="match status" value="1"/>
</dbReference>
<dbReference type="Proteomes" id="UP000774570">
    <property type="component" value="Unassembled WGS sequence"/>
</dbReference>
<protein>
    <submittedName>
        <fullName evidence="4">GNAT family N-acetyltransferase</fullName>
        <ecNumber evidence="4">2.3.1.-</ecNumber>
    </submittedName>
</protein>
<accession>A0ABS7FZ37</accession>
<reference evidence="4 5" key="1">
    <citation type="submission" date="2021-07" db="EMBL/GenBank/DDBJ databases">
        <title>Actinomadura sp. PM05-2 isolated from lichen.</title>
        <authorList>
            <person name="Somphong A."/>
            <person name="Phongsopitanun W."/>
            <person name="Tanasupawat S."/>
            <person name="Peongsungnone V."/>
        </authorList>
    </citation>
    <scope>NUCLEOTIDE SEQUENCE [LARGE SCALE GENOMIC DNA]</scope>
    <source>
        <strain evidence="4 5">PM05-2</strain>
    </source>
</reference>
<sequence>MEQRGRGPGGRLDDRLGELVAAAWPALHSQDMAGWTLRSAHGVTKRANSVLALGEPADPDAAIAAVERHYAALGLPPVFTVTGRSRPADLDARLAARGYAEVDRTLAMAADLGPGGADPEVEIADAPSPAWLDTWWSVDGRFPGGLAVAERILAGVPAGYASLAGAAVGRGVPQGEWLGVYAMAVVPEARRQGLARRVLRSLMAWGRAQGCRRAYLVVVEANAGARALYESEGFRPAGHYHYRVGKARRNADTLRS</sequence>
<dbReference type="EMBL" id="JAIBOA010000013">
    <property type="protein sequence ID" value="MBW8484914.1"/>
    <property type="molecule type" value="Genomic_DNA"/>
</dbReference>
<dbReference type="GO" id="GO:0016746">
    <property type="term" value="F:acyltransferase activity"/>
    <property type="evidence" value="ECO:0007669"/>
    <property type="project" value="UniProtKB-KW"/>
</dbReference>
<dbReference type="Pfam" id="PF24553">
    <property type="entry name" value="Rv0428c_C"/>
    <property type="match status" value="1"/>
</dbReference>
<dbReference type="InterPro" id="IPR016181">
    <property type="entry name" value="Acyl_CoA_acyltransferase"/>
</dbReference>
<dbReference type="InterPro" id="IPR000182">
    <property type="entry name" value="GNAT_dom"/>
</dbReference>
<dbReference type="Gene3D" id="3.40.630.30">
    <property type="match status" value="1"/>
</dbReference>
<evidence type="ECO:0000256" key="2">
    <source>
        <dbReference type="ARBA" id="ARBA00023315"/>
    </source>
</evidence>